<accession>A0ABV8SLU1</accession>
<evidence type="ECO:0000313" key="7">
    <source>
        <dbReference type="EMBL" id="MFC4307878.1"/>
    </source>
</evidence>
<reference evidence="8" key="1">
    <citation type="journal article" date="2019" name="Int. J. Syst. Evol. Microbiol.">
        <title>The Global Catalogue of Microorganisms (GCM) 10K type strain sequencing project: providing services to taxonomists for standard genome sequencing and annotation.</title>
        <authorList>
            <consortium name="The Broad Institute Genomics Platform"/>
            <consortium name="The Broad Institute Genome Sequencing Center for Infectious Disease"/>
            <person name="Wu L."/>
            <person name="Ma J."/>
        </authorList>
    </citation>
    <scope>NUCLEOTIDE SEQUENCE [LARGE SCALE GENOMIC DNA]</scope>
    <source>
        <strain evidence="8">CGMCC 1.10759</strain>
    </source>
</reference>
<sequence>MKTEDISPAIGTAVHVEKDALRDDEIARRCLELLEERGVLVFPRIGLNDAEQLAFTDKLGARVNFTSRVPGGNKSAQDVYTITLDPKINTEPEYVLGTYFWHMDGLTSPIIPPKASVLSARTVAPKGGQTEFASSYAAYEALPEEDKKDLEGLRVIHSVTAAVRAVTTPDALDPVRRNMSHEHPLVWKRQSGRKTMLIGYTADSVVGMSQAEGRALLARLLEWTAQPAFTYRHHWQVGDLVIWDNTGALHRVVPYSVDSGRRMHRTSVAGAEAVI</sequence>
<dbReference type="RefSeq" id="WP_380594520.1">
    <property type="nucleotide sequence ID" value="NZ_JBHSDU010000001.1"/>
</dbReference>
<dbReference type="InterPro" id="IPR051178">
    <property type="entry name" value="TfdA_dioxygenase"/>
</dbReference>
<dbReference type="EMBL" id="JBHSDU010000001">
    <property type="protein sequence ID" value="MFC4307878.1"/>
    <property type="molecule type" value="Genomic_DNA"/>
</dbReference>
<dbReference type="PANTHER" id="PTHR43779:SF3">
    <property type="entry name" value="(3R)-3-[(CARBOXYMETHYL)AMINO]FATTY ACID OXYGENASE_DECARBOXYLASE"/>
    <property type="match status" value="1"/>
</dbReference>
<organism evidence="7 8">
    <name type="scientific">Steroidobacter flavus</name>
    <dbReference type="NCBI Taxonomy" id="1842136"/>
    <lineage>
        <taxon>Bacteria</taxon>
        <taxon>Pseudomonadati</taxon>
        <taxon>Pseudomonadota</taxon>
        <taxon>Gammaproteobacteria</taxon>
        <taxon>Steroidobacterales</taxon>
        <taxon>Steroidobacteraceae</taxon>
        <taxon>Steroidobacter</taxon>
    </lineage>
</organism>
<evidence type="ECO:0000256" key="2">
    <source>
        <dbReference type="ARBA" id="ARBA00022723"/>
    </source>
</evidence>
<protein>
    <submittedName>
        <fullName evidence="7">TauD/TfdA dioxygenase family protein</fullName>
    </submittedName>
</protein>
<comment type="similarity">
    <text evidence="1">Belongs to the TfdA dioxygenase family.</text>
</comment>
<dbReference type="Pfam" id="PF02668">
    <property type="entry name" value="TauD"/>
    <property type="match status" value="1"/>
</dbReference>
<comment type="caution">
    <text evidence="7">The sequence shown here is derived from an EMBL/GenBank/DDBJ whole genome shotgun (WGS) entry which is preliminary data.</text>
</comment>
<name>A0ABV8SLU1_9GAMM</name>
<dbReference type="GO" id="GO:0051213">
    <property type="term" value="F:dioxygenase activity"/>
    <property type="evidence" value="ECO:0007669"/>
    <property type="project" value="UniProtKB-KW"/>
</dbReference>
<dbReference type="Proteomes" id="UP001595904">
    <property type="component" value="Unassembled WGS sequence"/>
</dbReference>
<keyword evidence="3 7" id="KW-0223">Dioxygenase</keyword>
<dbReference type="InterPro" id="IPR042098">
    <property type="entry name" value="TauD-like_sf"/>
</dbReference>
<evidence type="ECO:0000256" key="5">
    <source>
        <dbReference type="ARBA" id="ARBA00023004"/>
    </source>
</evidence>
<evidence type="ECO:0000259" key="6">
    <source>
        <dbReference type="Pfam" id="PF02668"/>
    </source>
</evidence>
<feature type="domain" description="TauD/TfdA-like" evidence="6">
    <location>
        <begin position="3"/>
        <end position="266"/>
    </location>
</feature>
<keyword evidence="8" id="KW-1185">Reference proteome</keyword>
<evidence type="ECO:0000256" key="4">
    <source>
        <dbReference type="ARBA" id="ARBA00023002"/>
    </source>
</evidence>
<evidence type="ECO:0000256" key="3">
    <source>
        <dbReference type="ARBA" id="ARBA00022964"/>
    </source>
</evidence>
<gene>
    <name evidence="7" type="ORF">ACFPN2_02185</name>
</gene>
<keyword evidence="5" id="KW-0408">Iron</keyword>
<dbReference type="PANTHER" id="PTHR43779">
    <property type="entry name" value="DIOXYGENASE RV0097-RELATED"/>
    <property type="match status" value="1"/>
</dbReference>
<evidence type="ECO:0000256" key="1">
    <source>
        <dbReference type="ARBA" id="ARBA00005896"/>
    </source>
</evidence>
<dbReference type="InterPro" id="IPR003819">
    <property type="entry name" value="TauD/TfdA-like"/>
</dbReference>
<dbReference type="SUPFAM" id="SSF51197">
    <property type="entry name" value="Clavaminate synthase-like"/>
    <property type="match status" value="1"/>
</dbReference>
<keyword evidence="4" id="KW-0560">Oxidoreductase</keyword>
<proteinExistence type="inferred from homology"/>
<dbReference type="Gene3D" id="3.60.130.10">
    <property type="entry name" value="Clavaminate synthase-like"/>
    <property type="match status" value="1"/>
</dbReference>
<keyword evidence="2" id="KW-0479">Metal-binding</keyword>
<evidence type="ECO:0000313" key="8">
    <source>
        <dbReference type="Proteomes" id="UP001595904"/>
    </source>
</evidence>